<keyword evidence="1" id="KW-1133">Transmembrane helix</keyword>
<proteinExistence type="predicted"/>
<protein>
    <submittedName>
        <fullName evidence="2">Uncharacterized protein</fullName>
    </submittedName>
</protein>
<dbReference type="EMBL" id="DSUT01000020">
    <property type="protein sequence ID" value="HGK27553.1"/>
    <property type="molecule type" value="Genomic_DNA"/>
</dbReference>
<accession>A0A7C4CAB3</accession>
<name>A0A7C4CAB3_UNCW3</name>
<feature type="transmembrane region" description="Helical" evidence="1">
    <location>
        <begin position="33"/>
        <end position="52"/>
    </location>
</feature>
<keyword evidence="1" id="KW-0472">Membrane</keyword>
<evidence type="ECO:0000313" key="2">
    <source>
        <dbReference type="EMBL" id="HGK27553.1"/>
    </source>
</evidence>
<dbReference type="AlphaFoldDB" id="A0A7C4CAB3"/>
<sequence length="65" mass="7098">MSKEVGLTTEGEATRNDAAAHALELKSERRRRAIFILLAILGTTALLLGIRLGDPETIHRFAAQI</sequence>
<keyword evidence="1" id="KW-0812">Transmembrane</keyword>
<organism evidence="2">
    <name type="scientific">candidate division WOR-3 bacterium</name>
    <dbReference type="NCBI Taxonomy" id="2052148"/>
    <lineage>
        <taxon>Bacteria</taxon>
        <taxon>Bacteria division WOR-3</taxon>
    </lineage>
</organism>
<gene>
    <name evidence="2" type="ORF">ENS41_01165</name>
</gene>
<evidence type="ECO:0000256" key="1">
    <source>
        <dbReference type="SAM" id="Phobius"/>
    </source>
</evidence>
<reference evidence="2" key="1">
    <citation type="journal article" date="2020" name="mSystems">
        <title>Genome- and Community-Level Interaction Insights into Carbon Utilization and Element Cycling Functions of Hydrothermarchaeota in Hydrothermal Sediment.</title>
        <authorList>
            <person name="Zhou Z."/>
            <person name="Liu Y."/>
            <person name="Xu W."/>
            <person name="Pan J."/>
            <person name="Luo Z.H."/>
            <person name="Li M."/>
        </authorList>
    </citation>
    <scope>NUCLEOTIDE SEQUENCE [LARGE SCALE GENOMIC DNA]</scope>
    <source>
        <strain evidence="2">SpSt-488</strain>
    </source>
</reference>
<comment type="caution">
    <text evidence="2">The sequence shown here is derived from an EMBL/GenBank/DDBJ whole genome shotgun (WGS) entry which is preliminary data.</text>
</comment>